<keyword evidence="13" id="KW-1185">Reference proteome</keyword>
<reference evidence="12 13" key="1">
    <citation type="submission" date="2024-08" db="EMBL/GenBank/DDBJ databases">
        <title>Genome mining of Saccharopolyspora cebuensis PGLac3 from Nigerian medicinal plant.</title>
        <authorList>
            <person name="Ezeobiora C.E."/>
            <person name="Igbokwe N.H."/>
            <person name="Amin D.H."/>
            <person name="Mendie U.E."/>
        </authorList>
    </citation>
    <scope>NUCLEOTIDE SEQUENCE [LARGE SCALE GENOMIC DNA]</scope>
    <source>
        <strain evidence="12 13">PGLac3</strain>
    </source>
</reference>
<evidence type="ECO:0000256" key="9">
    <source>
        <dbReference type="ARBA" id="ARBA00023136"/>
    </source>
</evidence>
<dbReference type="SFLD" id="SFLDS00003">
    <property type="entry name" value="Haloacid_Dehalogenase"/>
    <property type="match status" value="1"/>
</dbReference>
<evidence type="ECO:0000313" key="13">
    <source>
        <dbReference type="Proteomes" id="UP001564626"/>
    </source>
</evidence>
<dbReference type="InterPro" id="IPR018303">
    <property type="entry name" value="ATPase_P-typ_P_site"/>
</dbReference>
<dbReference type="Gene3D" id="3.30.70.100">
    <property type="match status" value="1"/>
</dbReference>
<sequence>MPTPASETVAEGRARLTMPVSGMQCSLCTGIIERRLAELPGVEQVSVNLPDEQLLVDYDPERTGPEQLQAAVGELGFAVGDSAASRGGQESDEDAAKVVSEGRRLLILAALSVVTVPLMLLELTGVVGGWVGWPLGALAVVSLVVAPELFSDTLHSRRRGLLTNRPVVRASILGGLVGGLLGLALPLEDYPTGGYFAVTVLVATYHVFSMWLSLLVRTQSSHSVKKLMALQPDTARLVRDGLEGDVPIQALSVGDVVRVRPGERIPIDGRVFSGHSAVDESLVTGESVPVQKREGGEVIGGAINDSGTLLVEITHVGEDTFLRQIVHNIEEARALKPAVVDLVGRVLKVYIPTVLVLAGAAGLFWALGPLVLGETPELNRILFATLGVLIMAYPCAMGMAAPLGLVRGAGDAAEQGIVLRTGDAFQTFGQVRRVVFDKTGTLTEGVFTVRELDTSGDRDELLALAAAAEAPSEHPLGAAISAAARERGLALASAEEFEAIRGHGIRATIDGAAVLVGRPSFVADRAGGLGRFAERAEELEAAGRTVVAVARDEEVQGVIALGDEIRADAPAALEQLRRRGITPVMVTGDNHRAAVVVAEKLGIDEVRAEVLPQDKTEIVRELQQHGRVAMVGDGVNDAPALTQADVGIAMGSGTDIAIESGDVIIVGNRLDAVLTARTIGQRGYRRTVQNVTLAFLFNGIGVPLAATGLVEPIWAMAVMIVSVTAVFANSMRGKWSMMFSTLRDIITRQALTPAPTA</sequence>
<dbReference type="NCBIfam" id="TIGR01494">
    <property type="entry name" value="ATPase_P-type"/>
    <property type="match status" value="1"/>
</dbReference>
<dbReference type="InterPro" id="IPR027256">
    <property type="entry name" value="P-typ_ATPase_IB"/>
</dbReference>
<dbReference type="Proteomes" id="UP001564626">
    <property type="component" value="Unassembled WGS sequence"/>
</dbReference>
<keyword evidence="8 10" id="KW-1133">Transmembrane helix</keyword>
<dbReference type="InterPro" id="IPR059000">
    <property type="entry name" value="ATPase_P-type_domA"/>
</dbReference>
<dbReference type="Gene3D" id="3.40.1110.10">
    <property type="entry name" value="Calcium-transporting ATPase, cytoplasmic domain N"/>
    <property type="match status" value="1"/>
</dbReference>
<accession>A0ABV4CRR1</accession>
<dbReference type="Pfam" id="PF00122">
    <property type="entry name" value="E1-E2_ATPase"/>
    <property type="match status" value="1"/>
</dbReference>
<dbReference type="InterPro" id="IPR044492">
    <property type="entry name" value="P_typ_ATPase_HD_dom"/>
</dbReference>
<dbReference type="InterPro" id="IPR001757">
    <property type="entry name" value="P_typ_ATPase"/>
</dbReference>
<keyword evidence="10" id="KW-1003">Cell membrane</keyword>
<dbReference type="Gene3D" id="3.40.50.1000">
    <property type="entry name" value="HAD superfamily/HAD-like"/>
    <property type="match status" value="1"/>
</dbReference>
<dbReference type="PANTHER" id="PTHR43520:SF8">
    <property type="entry name" value="P-TYPE CU(+) TRANSPORTER"/>
    <property type="match status" value="1"/>
</dbReference>
<dbReference type="SUPFAM" id="SSF55008">
    <property type="entry name" value="HMA, heavy metal-associated domain"/>
    <property type="match status" value="1"/>
</dbReference>
<dbReference type="CDD" id="cd00371">
    <property type="entry name" value="HMA"/>
    <property type="match status" value="1"/>
</dbReference>
<evidence type="ECO:0000313" key="12">
    <source>
        <dbReference type="EMBL" id="MEY8042491.1"/>
    </source>
</evidence>
<dbReference type="Pfam" id="PF00702">
    <property type="entry name" value="Hydrolase"/>
    <property type="match status" value="1"/>
</dbReference>
<dbReference type="NCBIfam" id="TIGR01511">
    <property type="entry name" value="ATPase-IB1_Cu"/>
    <property type="match status" value="1"/>
</dbReference>
<dbReference type="InterPro" id="IPR006121">
    <property type="entry name" value="HMA_dom"/>
</dbReference>
<feature type="transmembrane region" description="Helical" evidence="10">
    <location>
        <begin position="687"/>
        <end position="706"/>
    </location>
</feature>
<evidence type="ECO:0000256" key="4">
    <source>
        <dbReference type="ARBA" id="ARBA00022723"/>
    </source>
</evidence>
<dbReference type="SUPFAM" id="SSF56784">
    <property type="entry name" value="HAD-like"/>
    <property type="match status" value="1"/>
</dbReference>
<organism evidence="12 13">
    <name type="scientific">Saccharopolyspora cebuensis</name>
    <dbReference type="NCBI Taxonomy" id="418759"/>
    <lineage>
        <taxon>Bacteria</taxon>
        <taxon>Bacillati</taxon>
        <taxon>Actinomycetota</taxon>
        <taxon>Actinomycetes</taxon>
        <taxon>Pseudonocardiales</taxon>
        <taxon>Pseudonocardiaceae</taxon>
        <taxon>Saccharopolyspora</taxon>
    </lineage>
</organism>
<dbReference type="PROSITE" id="PS01229">
    <property type="entry name" value="COF_2"/>
    <property type="match status" value="1"/>
</dbReference>
<dbReference type="Gene3D" id="2.70.150.10">
    <property type="entry name" value="Calcium-transporting ATPase, cytoplasmic transduction domain A"/>
    <property type="match status" value="1"/>
</dbReference>
<evidence type="ECO:0000256" key="8">
    <source>
        <dbReference type="ARBA" id="ARBA00022989"/>
    </source>
</evidence>
<dbReference type="InterPro" id="IPR036163">
    <property type="entry name" value="HMA_dom_sf"/>
</dbReference>
<name>A0ABV4CRR1_9PSEU</name>
<evidence type="ECO:0000256" key="6">
    <source>
        <dbReference type="ARBA" id="ARBA00022840"/>
    </source>
</evidence>
<dbReference type="PROSITE" id="PS50846">
    <property type="entry name" value="HMA_2"/>
    <property type="match status" value="1"/>
</dbReference>
<evidence type="ECO:0000256" key="2">
    <source>
        <dbReference type="ARBA" id="ARBA00006024"/>
    </source>
</evidence>
<comment type="caution">
    <text evidence="12">The sequence shown here is derived from an EMBL/GenBank/DDBJ whole genome shotgun (WGS) entry which is preliminary data.</text>
</comment>
<dbReference type="EMBL" id="JBGEHV010000058">
    <property type="protein sequence ID" value="MEY8042491.1"/>
    <property type="molecule type" value="Genomic_DNA"/>
</dbReference>
<dbReference type="PRINTS" id="PR00119">
    <property type="entry name" value="CATATPASE"/>
</dbReference>
<dbReference type="InterPro" id="IPR023299">
    <property type="entry name" value="ATPase_P-typ_cyto_dom_N"/>
</dbReference>
<comment type="similarity">
    <text evidence="2 10">Belongs to the cation transport ATPase (P-type) (TC 3.A.3) family. Type IB subfamily.</text>
</comment>
<protein>
    <submittedName>
        <fullName evidence="12">Heavy metal translocating P-type ATPase</fullName>
    </submittedName>
</protein>
<evidence type="ECO:0000256" key="1">
    <source>
        <dbReference type="ARBA" id="ARBA00004651"/>
    </source>
</evidence>
<evidence type="ECO:0000256" key="10">
    <source>
        <dbReference type="RuleBase" id="RU362081"/>
    </source>
</evidence>
<dbReference type="InterPro" id="IPR023214">
    <property type="entry name" value="HAD_sf"/>
</dbReference>
<feature type="transmembrane region" description="Helical" evidence="10">
    <location>
        <begin position="712"/>
        <end position="731"/>
    </location>
</feature>
<feature type="transmembrane region" description="Helical" evidence="10">
    <location>
        <begin position="105"/>
        <end position="121"/>
    </location>
</feature>
<keyword evidence="4 10" id="KW-0479">Metal-binding</keyword>
<feature type="domain" description="HMA" evidence="11">
    <location>
        <begin position="14"/>
        <end position="80"/>
    </location>
</feature>
<keyword evidence="7" id="KW-1278">Translocase</keyword>
<evidence type="ECO:0000256" key="7">
    <source>
        <dbReference type="ARBA" id="ARBA00022967"/>
    </source>
</evidence>
<dbReference type="SFLD" id="SFLDF00027">
    <property type="entry name" value="p-type_atpase"/>
    <property type="match status" value="1"/>
</dbReference>
<dbReference type="InterPro" id="IPR036412">
    <property type="entry name" value="HAD-like_sf"/>
</dbReference>
<evidence type="ECO:0000256" key="3">
    <source>
        <dbReference type="ARBA" id="ARBA00022692"/>
    </source>
</evidence>
<dbReference type="NCBIfam" id="TIGR01525">
    <property type="entry name" value="ATPase-IB_hvy"/>
    <property type="match status" value="1"/>
</dbReference>
<keyword evidence="6 10" id="KW-0067">ATP-binding</keyword>
<feature type="transmembrane region" description="Helical" evidence="10">
    <location>
        <begin position="127"/>
        <end position="146"/>
    </location>
</feature>
<dbReference type="InterPro" id="IPR008250">
    <property type="entry name" value="ATPase_P-typ_transduc_dom_A_sf"/>
</dbReference>
<dbReference type="Pfam" id="PF00403">
    <property type="entry name" value="HMA"/>
    <property type="match status" value="1"/>
</dbReference>
<comment type="subcellular location">
    <subcellularLocation>
        <location evidence="1">Cell membrane</location>
        <topology evidence="1">Multi-pass membrane protein</topology>
    </subcellularLocation>
</comment>
<dbReference type="RefSeq" id="WP_186361402.1">
    <property type="nucleotide sequence ID" value="NZ_BAABII010000023.1"/>
</dbReference>
<dbReference type="SFLD" id="SFLDG00002">
    <property type="entry name" value="C1.7:_P-type_atpase_like"/>
    <property type="match status" value="1"/>
</dbReference>
<keyword evidence="3 10" id="KW-0812">Transmembrane</keyword>
<proteinExistence type="inferred from homology"/>
<dbReference type="SUPFAM" id="SSF81653">
    <property type="entry name" value="Calcium ATPase, transduction domain A"/>
    <property type="match status" value="1"/>
</dbReference>
<gene>
    <name evidence="12" type="ORF">AB8O55_24060</name>
</gene>
<keyword evidence="5 10" id="KW-0547">Nucleotide-binding</keyword>
<dbReference type="PANTHER" id="PTHR43520">
    <property type="entry name" value="ATP7, ISOFORM B"/>
    <property type="match status" value="1"/>
</dbReference>
<dbReference type="PROSITE" id="PS00154">
    <property type="entry name" value="ATPASE_E1_E2"/>
    <property type="match status" value="1"/>
</dbReference>
<feature type="transmembrane region" description="Helical" evidence="10">
    <location>
        <begin position="380"/>
        <end position="401"/>
    </location>
</feature>
<feature type="transmembrane region" description="Helical" evidence="10">
    <location>
        <begin position="193"/>
        <end position="216"/>
    </location>
</feature>
<feature type="transmembrane region" description="Helical" evidence="10">
    <location>
        <begin position="349"/>
        <end position="368"/>
    </location>
</feature>
<evidence type="ECO:0000256" key="5">
    <source>
        <dbReference type="ARBA" id="ARBA00022741"/>
    </source>
</evidence>
<keyword evidence="9 10" id="KW-0472">Membrane</keyword>
<evidence type="ECO:0000259" key="11">
    <source>
        <dbReference type="PROSITE" id="PS50846"/>
    </source>
</evidence>
<feature type="transmembrane region" description="Helical" evidence="10">
    <location>
        <begin position="167"/>
        <end position="187"/>
    </location>
</feature>